<gene>
    <name evidence="1" type="primary">LOC107781221</name>
</gene>
<dbReference type="PaxDb" id="4097-A0A1S3YZ64"/>
<dbReference type="AlphaFoldDB" id="A0A1S3YZ64"/>
<accession>A0A1S3YZ64</accession>
<dbReference type="STRING" id="4097.A0A1S3YZ64"/>
<organism evidence="1">
    <name type="scientific">Nicotiana tabacum</name>
    <name type="common">Common tobacco</name>
    <dbReference type="NCBI Taxonomy" id="4097"/>
    <lineage>
        <taxon>Eukaryota</taxon>
        <taxon>Viridiplantae</taxon>
        <taxon>Streptophyta</taxon>
        <taxon>Embryophyta</taxon>
        <taxon>Tracheophyta</taxon>
        <taxon>Spermatophyta</taxon>
        <taxon>Magnoliopsida</taxon>
        <taxon>eudicotyledons</taxon>
        <taxon>Gunneridae</taxon>
        <taxon>Pentapetalae</taxon>
        <taxon>asterids</taxon>
        <taxon>lamiids</taxon>
        <taxon>Solanales</taxon>
        <taxon>Solanaceae</taxon>
        <taxon>Nicotianoideae</taxon>
        <taxon>Nicotianeae</taxon>
        <taxon>Nicotiana</taxon>
    </lineage>
</organism>
<dbReference type="OrthoDB" id="1271122at2759"/>
<sequence>MTTGQVVTRKDLQNRFKIKDLGELMYFLGIEFSRSEKGIHMCQRKYTLELLSETCLLGGKPALTPLEFNHKLTSIEFDKVFNKENLSDDRLLEDRSGYQRIVGRLLYLTMTKPDIAFVVQVLGQFMHDPKQSHLDVAMRVIGYIKSNLVLGLFLPSTGSQKLVAFCDSEWGACVEIRKSFTCYVVKFGDALISWKSKKQGTVSRSSVEAEFRSMATTVAEIKWLVGLFKKLGVSVEFPVQLHYDSKAAIQILAHPIFHERTKHIDIDYHFVREMIQEGMIQTQHVGTREQLTDIFTKSLYIPQHDYLLCKLGMKSMFSSLSLRGSVEGIVVGSSS</sequence>
<reference evidence="1" key="1">
    <citation type="submission" date="2025-08" db="UniProtKB">
        <authorList>
            <consortium name="RefSeq"/>
        </authorList>
    </citation>
    <scope>IDENTIFICATION</scope>
</reference>
<dbReference type="PANTHER" id="PTHR11439">
    <property type="entry name" value="GAG-POL-RELATED RETROTRANSPOSON"/>
    <property type="match status" value="1"/>
</dbReference>
<dbReference type="CDD" id="cd09272">
    <property type="entry name" value="RNase_HI_RT_Ty1"/>
    <property type="match status" value="1"/>
</dbReference>
<dbReference type="PANTHER" id="PTHR11439:SF444">
    <property type="entry name" value="HELICASE ATP-BINDING DOMAIN-CONTAINING PROTEIN"/>
    <property type="match status" value="1"/>
</dbReference>
<dbReference type="InterPro" id="IPR043502">
    <property type="entry name" value="DNA/RNA_pol_sf"/>
</dbReference>
<dbReference type="RefSeq" id="XP_016457380.1">
    <property type="nucleotide sequence ID" value="XM_016601894.1"/>
</dbReference>
<proteinExistence type="predicted"/>
<dbReference type="SUPFAM" id="SSF56672">
    <property type="entry name" value="DNA/RNA polymerases"/>
    <property type="match status" value="1"/>
</dbReference>
<dbReference type="KEGG" id="nta:107781221"/>
<name>A0A1S3YZ64_TOBAC</name>
<evidence type="ECO:0000313" key="1">
    <source>
        <dbReference type="RefSeq" id="XP_016457380.1"/>
    </source>
</evidence>
<protein>
    <submittedName>
        <fullName evidence="1">Uncharacterized mitochondrial protein AtMg00810-like</fullName>
    </submittedName>
</protein>